<dbReference type="STRING" id="1802505.A3D01_05245"/>
<organism evidence="2 3">
    <name type="scientific">Candidatus Woesebacteria bacterium RIFCSPHIGHO2_02_FULL_39_13</name>
    <dbReference type="NCBI Taxonomy" id="1802505"/>
    <lineage>
        <taxon>Bacteria</taxon>
        <taxon>Candidatus Woeseibacteriota</taxon>
    </lineage>
</organism>
<protein>
    <recommendedName>
        <fullName evidence="4">Cell division protein FtsL</fullName>
    </recommendedName>
</protein>
<dbReference type="EMBL" id="MGGR01000029">
    <property type="protein sequence ID" value="OGM32630.1"/>
    <property type="molecule type" value="Genomic_DNA"/>
</dbReference>
<dbReference type="AlphaFoldDB" id="A0A1F7YZI4"/>
<feature type="transmembrane region" description="Helical" evidence="1">
    <location>
        <begin position="21"/>
        <end position="40"/>
    </location>
</feature>
<reference evidence="2 3" key="1">
    <citation type="journal article" date="2016" name="Nat. Commun.">
        <title>Thousands of microbial genomes shed light on interconnected biogeochemical processes in an aquifer system.</title>
        <authorList>
            <person name="Anantharaman K."/>
            <person name="Brown C.T."/>
            <person name="Hug L.A."/>
            <person name="Sharon I."/>
            <person name="Castelle C.J."/>
            <person name="Probst A.J."/>
            <person name="Thomas B.C."/>
            <person name="Singh A."/>
            <person name="Wilkins M.J."/>
            <person name="Karaoz U."/>
            <person name="Brodie E.L."/>
            <person name="Williams K.H."/>
            <person name="Hubbard S.S."/>
            <person name="Banfield J.F."/>
        </authorList>
    </citation>
    <scope>NUCLEOTIDE SEQUENCE [LARGE SCALE GENOMIC DNA]</scope>
</reference>
<evidence type="ECO:0000313" key="2">
    <source>
        <dbReference type="EMBL" id="OGM32630.1"/>
    </source>
</evidence>
<evidence type="ECO:0000313" key="3">
    <source>
        <dbReference type="Proteomes" id="UP000177169"/>
    </source>
</evidence>
<keyword evidence="1" id="KW-1133">Transmembrane helix</keyword>
<comment type="caution">
    <text evidence="2">The sequence shown here is derived from an EMBL/GenBank/DDBJ whole genome shotgun (WGS) entry which is preliminary data.</text>
</comment>
<sequence length="107" mass="12278">MNRIRKSIPKKEKRINPLKKSGFVWISIVIFVLSQIYFTIHTSELGSKLSTLEKNTLEISEKNQKLKDELIGATSLFKLEERAESLGYFPNQKTVYISSDEFVAKAP</sequence>
<dbReference type="Proteomes" id="UP000177169">
    <property type="component" value="Unassembled WGS sequence"/>
</dbReference>
<keyword evidence="1" id="KW-0812">Transmembrane</keyword>
<evidence type="ECO:0000256" key="1">
    <source>
        <dbReference type="SAM" id="Phobius"/>
    </source>
</evidence>
<proteinExistence type="predicted"/>
<evidence type="ECO:0008006" key="4">
    <source>
        <dbReference type="Google" id="ProtNLM"/>
    </source>
</evidence>
<gene>
    <name evidence="2" type="ORF">A3D01_05245</name>
</gene>
<keyword evidence="1" id="KW-0472">Membrane</keyword>
<accession>A0A1F7YZI4</accession>
<name>A0A1F7YZI4_9BACT</name>